<evidence type="ECO:0000256" key="6">
    <source>
        <dbReference type="ARBA" id="ARBA00022989"/>
    </source>
</evidence>
<keyword evidence="5 14" id="KW-0812">Transmembrane</keyword>
<sequence length="647" mass="68198">MITAIRRTVTSKIGAFVALTLLVILGIMFLLGDVNIVAPNASVSSGHVMAVGKRELTAADVRTRIKLAYDRAAQQQPGLTMAEFLAGDSFDKLVEESADYFALEQYARSRGISVDKLFIDAAIARNPAFAGLNGSFDQTVYERRIGEVGLTDERLRRDMENDAIVRQLVQPIGASLQIPQGMAATYASLLLEQREGQAAFIPASAYAPGGAPTEAQLTEFYRNQRARYTIPERRSIRYALLDESALGTIAPPTPAEIQAEFTANAGQYAAQESRRLSQVIAGSRAVADRIAAGIRGGQSLAAAASAAGLSAAPVTATSEASFAGQTSAEVARAAFAANQGATVGPLQVPLGFIVLKVEEINRRPARSLAEATPELTRIVAERKRQEAMVDLYNSVQTALNSGASVAEVAQDKGLQVVTTPAILPNGTAPGNPGFRPDPVLAPLIGPAFSGHEGDAGQLIQIEENRRFALVEVAQLVPAAPPPLASIREAVVADWRRNEGAKVARAKARQILAAVEGGQSLAAATAAAGVSTSVQTISGRRINLNQTGQRVPPEITLLFSMPQGSTRTLELPAGAGWMVLHLARSIRGNAAEAPELIQSVQQQFRDPLGGELIESIVAAARAAFPVTLDREALATLRAEMTGTAAPAN</sequence>
<dbReference type="GO" id="GO:0005886">
    <property type="term" value="C:plasma membrane"/>
    <property type="evidence" value="ECO:0007669"/>
    <property type="project" value="UniProtKB-SubCell"/>
</dbReference>
<dbReference type="InterPro" id="IPR027304">
    <property type="entry name" value="Trigger_fact/SurA_dom_sf"/>
</dbReference>
<keyword evidence="7 14" id="KW-0472">Membrane</keyword>
<comment type="similarity">
    <text evidence="11">Belongs to the PpiD chaperone family.</text>
</comment>
<dbReference type="RefSeq" id="WP_169946474.1">
    <property type="nucleotide sequence ID" value="NZ_CP053015.1"/>
</dbReference>
<dbReference type="Gene3D" id="1.10.4030.10">
    <property type="entry name" value="Porin chaperone SurA, peptide-binding domain"/>
    <property type="match status" value="1"/>
</dbReference>
<comment type="subcellular location">
    <subcellularLocation>
        <location evidence="1">Cell inner membrane</location>
        <topology evidence="1">Single-pass type II membrane protein</topology>
        <orientation evidence="1">Periplasmic side</orientation>
    </subcellularLocation>
</comment>
<dbReference type="InterPro" id="IPR052029">
    <property type="entry name" value="PpiD_chaperone"/>
</dbReference>
<evidence type="ECO:0000256" key="7">
    <source>
        <dbReference type="ARBA" id="ARBA00023136"/>
    </source>
</evidence>
<dbReference type="SUPFAM" id="SSF54534">
    <property type="entry name" value="FKBP-like"/>
    <property type="match status" value="1"/>
</dbReference>
<evidence type="ECO:0000256" key="12">
    <source>
        <dbReference type="ARBA" id="ARBA00040743"/>
    </source>
</evidence>
<keyword evidence="3" id="KW-1003">Cell membrane</keyword>
<dbReference type="Gene3D" id="3.10.50.40">
    <property type="match status" value="1"/>
</dbReference>
<keyword evidence="8" id="KW-0143">Chaperone</keyword>
<gene>
    <name evidence="16" type="ORF">GV829_10550</name>
</gene>
<dbReference type="Pfam" id="PF13145">
    <property type="entry name" value="Rotamase_2"/>
    <property type="match status" value="1"/>
</dbReference>
<dbReference type="Proteomes" id="UP000503018">
    <property type="component" value="Chromosome"/>
</dbReference>
<evidence type="ECO:0000256" key="9">
    <source>
        <dbReference type="ARBA" id="ARBA00030642"/>
    </source>
</evidence>
<evidence type="ECO:0000256" key="1">
    <source>
        <dbReference type="ARBA" id="ARBA00004382"/>
    </source>
</evidence>
<evidence type="ECO:0000256" key="8">
    <source>
        <dbReference type="ARBA" id="ARBA00023186"/>
    </source>
</evidence>
<feature type="transmembrane region" description="Helical" evidence="14">
    <location>
        <begin position="12"/>
        <end position="32"/>
    </location>
</feature>
<keyword evidence="4" id="KW-0997">Cell inner membrane</keyword>
<evidence type="ECO:0000256" key="5">
    <source>
        <dbReference type="ARBA" id="ARBA00022692"/>
    </source>
</evidence>
<organism evidence="16 17">
    <name type="scientific">Sphingomonas lacunae</name>
    <dbReference type="NCBI Taxonomy" id="2698828"/>
    <lineage>
        <taxon>Bacteria</taxon>
        <taxon>Pseudomonadati</taxon>
        <taxon>Pseudomonadota</taxon>
        <taxon>Alphaproteobacteria</taxon>
        <taxon>Sphingomonadales</taxon>
        <taxon>Sphingomonadaceae</taxon>
        <taxon>Sphingomonas</taxon>
    </lineage>
</organism>
<proteinExistence type="inferred from homology"/>
<evidence type="ECO:0000259" key="15">
    <source>
        <dbReference type="Pfam" id="PF13145"/>
    </source>
</evidence>
<dbReference type="EMBL" id="CP053015">
    <property type="protein sequence ID" value="QJQ32826.1"/>
    <property type="molecule type" value="Genomic_DNA"/>
</dbReference>
<protein>
    <recommendedName>
        <fullName evidence="2">Parvulin-like PPIase</fullName>
    </recommendedName>
    <alternativeName>
        <fullName evidence="9">Peptidyl-prolyl cis-trans isomerase plp</fullName>
    </alternativeName>
    <alternativeName>
        <fullName evidence="12">Periplasmic chaperone PpiD</fullName>
    </alternativeName>
    <alternativeName>
        <fullName evidence="13">Periplasmic folding chaperone</fullName>
    </alternativeName>
    <alternativeName>
        <fullName evidence="10">Rotamase plp</fullName>
    </alternativeName>
</protein>
<keyword evidence="6 14" id="KW-1133">Transmembrane helix</keyword>
<evidence type="ECO:0000256" key="10">
    <source>
        <dbReference type="ARBA" id="ARBA00031484"/>
    </source>
</evidence>
<dbReference type="KEGG" id="slan:GV829_10550"/>
<keyword evidence="17" id="KW-1185">Reference proteome</keyword>
<dbReference type="Pfam" id="PF13624">
    <property type="entry name" value="SurA_N_3"/>
    <property type="match status" value="1"/>
</dbReference>
<reference evidence="16 17" key="1">
    <citation type="submission" date="2020-01" db="EMBL/GenBank/DDBJ databases">
        <title>Sphingomonas sp. strain CSW-10.</title>
        <authorList>
            <person name="Chen W.-M."/>
        </authorList>
    </citation>
    <scope>NUCLEOTIDE SEQUENCE [LARGE SCALE GENOMIC DNA]</scope>
    <source>
        <strain evidence="16 17">CSW-10</strain>
    </source>
</reference>
<dbReference type="PANTHER" id="PTHR47529">
    <property type="entry name" value="PEPTIDYL-PROLYL CIS-TRANS ISOMERASE D"/>
    <property type="match status" value="1"/>
</dbReference>
<dbReference type="AlphaFoldDB" id="A0A6M4AVT6"/>
<name>A0A6M4AVT6_9SPHN</name>
<evidence type="ECO:0000256" key="2">
    <source>
        <dbReference type="ARBA" id="ARBA00018370"/>
    </source>
</evidence>
<evidence type="ECO:0000256" key="11">
    <source>
        <dbReference type="ARBA" id="ARBA00038408"/>
    </source>
</evidence>
<dbReference type="PANTHER" id="PTHR47529:SF1">
    <property type="entry name" value="PERIPLASMIC CHAPERONE PPID"/>
    <property type="match status" value="1"/>
</dbReference>
<dbReference type="GO" id="GO:0003755">
    <property type="term" value="F:peptidyl-prolyl cis-trans isomerase activity"/>
    <property type="evidence" value="ECO:0007669"/>
    <property type="project" value="InterPro"/>
</dbReference>
<evidence type="ECO:0000313" key="16">
    <source>
        <dbReference type="EMBL" id="QJQ32826.1"/>
    </source>
</evidence>
<evidence type="ECO:0000256" key="3">
    <source>
        <dbReference type="ARBA" id="ARBA00022475"/>
    </source>
</evidence>
<evidence type="ECO:0000256" key="14">
    <source>
        <dbReference type="SAM" id="Phobius"/>
    </source>
</evidence>
<evidence type="ECO:0000256" key="13">
    <source>
        <dbReference type="ARBA" id="ARBA00042775"/>
    </source>
</evidence>
<evidence type="ECO:0000256" key="4">
    <source>
        <dbReference type="ARBA" id="ARBA00022519"/>
    </source>
</evidence>
<evidence type="ECO:0000313" key="17">
    <source>
        <dbReference type="Proteomes" id="UP000503018"/>
    </source>
</evidence>
<dbReference type="InterPro" id="IPR046357">
    <property type="entry name" value="PPIase_dom_sf"/>
</dbReference>
<feature type="domain" description="PpiC" evidence="15">
    <location>
        <begin position="252"/>
        <end position="372"/>
    </location>
</feature>
<dbReference type="InterPro" id="IPR000297">
    <property type="entry name" value="PPIase_PpiC"/>
</dbReference>
<accession>A0A6M4AVT6</accession>
<dbReference type="SUPFAM" id="SSF109998">
    <property type="entry name" value="Triger factor/SurA peptide-binding domain-like"/>
    <property type="match status" value="1"/>
</dbReference>